<dbReference type="Proteomes" id="UP000007431">
    <property type="component" value="Unassembled WGS sequence"/>
</dbReference>
<evidence type="ECO:0000313" key="3">
    <source>
        <dbReference type="Proteomes" id="UP000007431"/>
    </source>
</evidence>
<evidence type="ECO:0000256" key="1">
    <source>
        <dbReference type="SAM" id="Phobius"/>
    </source>
</evidence>
<sequence>MDVHTCNASWIRWHGMEEMVLESTGGIDNPDFPITTALPEASASLWSVCFLLLCASLLAGFFAEPRGFLGSIVVVHWMPFSKQRGHDFPSG</sequence>
<feature type="transmembrane region" description="Helical" evidence="1">
    <location>
        <begin position="43"/>
        <end position="63"/>
    </location>
</feature>
<keyword evidence="1" id="KW-0812">Transmembrane</keyword>
<accession>D8PMZ7</accession>
<dbReference type="HOGENOM" id="CLU_2428315_0_0_1"/>
<keyword evidence="1" id="KW-1133">Transmembrane helix</keyword>
<dbReference type="AlphaFoldDB" id="D8PMZ7"/>
<keyword evidence="1" id="KW-0472">Membrane</keyword>
<evidence type="ECO:0000313" key="2">
    <source>
        <dbReference type="EMBL" id="EFJ01491.1"/>
    </source>
</evidence>
<proteinExistence type="predicted"/>
<gene>
    <name evidence="2" type="ORF">SCHCODRAFT_9650</name>
</gene>
<name>D8PMZ7_SCHCM</name>
<dbReference type="EMBL" id="GL377302">
    <property type="protein sequence ID" value="EFJ01491.1"/>
    <property type="molecule type" value="Genomic_DNA"/>
</dbReference>
<dbReference type="InParanoid" id="D8PMZ7"/>
<organism evidence="3">
    <name type="scientific">Schizophyllum commune (strain H4-8 / FGSC 9210)</name>
    <name type="common">Split gill fungus</name>
    <dbReference type="NCBI Taxonomy" id="578458"/>
    <lineage>
        <taxon>Eukaryota</taxon>
        <taxon>Fungi</taxon>
        <taxon>Dikarya</taxon>
        <taxon>Basidiomycota</taxon>
        <taxon>Agaricomycotina</taxon>
        <taxon>Agaricomycetes</taxon>
        <taxon>Agaricomycetidae</taxon>
        <taxon>Agaricales</taxon>
        <taxon>Schizophyllaceae</taxon>
        <taxon>Schizophyllum</taxon>
    </lineage>
</organism>
<protein>
    <submittedName>
        <fullName evidence="2">Expressed protein</fullName>
    </submittedName>
</protein>
<reference evidence="2 3" key="1">
    <citation type="journal article" date="2010" name="Nat. Biotechnol.">
        <title>Genome sequence of the model mushroom Schizophyllum commune.</title>
        <authorList>
            <person name="Ohm R.A."/>
            <person name="de Jong J.F."/>
            <person name="Lugones L.G."/>
            <person name="Aerts A."/>
            <person name="Kothe E."/>
            <person name="Stajich J.E."/>
            <person name="de Vries R.P."/>
            <person name="Record E."/>
            <person name="Levasseur A."/>
            <person name="Baker S.E."/>
            <person name="Bartholomew K.A."/>
            <person name="Coutinho P.M."/>
            <person name="Erdmann S."/>
            <person name="Fowler T.J."/>
            <person name="Gathman A.C."/>
            <person name="Lombard V."/>
            <person name="Henrissat B."/>
            <person name="Knabe N."/>
            <person name="Kuees U."/>
            <person name="Lilly W.W."/>
            <person name="Lindquist E."/>
            <person name="Lucas S."/>
            <person name="Magnuson J.K."/>
            <person name="Piumi F."/>
            <person name="Raudaskoski M."/>
            <person name="Salamov A."/>
            <person name="Schmutz J."/>
            <person name="Schwarze F.W.M.R."/>
            <person name="vanKuyk P.A."/>
            <person name="Horton J.S."/>
            <person name="Grigoriev I.V."/>
            <person name="Woesten H.A.B."/>
        </authorList>
    </citation>
    <scope>NUCLEOTIDE SEQUENCE [LARGE SCALE GENOMIC DNA]</scope>
    <source>
        <strain evidence="3">H4-8 / FGSC 9210</strain>
    </source>
</reference>
<keyword evidence="3" id="KW-1185">Reference proteome</keyword>